<dbReference type="Proteomes" id="UP000219621">
    <property type="component" value="Unassembled WGS sequence"/>
</dbReference>
<proteinExistence type="predicted"/>
<accession>A0A286GN98</accession>
<dbReference type="RefSeq" id="WP_141415144.1">
    <property type="nucleotide sequence ID" value="NZ_OCNJ01000006.1"/>
</dbReference>
<dbReference type="EMBL" id="OCNJ01000006">
    <property type="protein sequence ID" value="SOD97007.1"/>
    <property type="molecule type" value="Genomic_DNA"/>
</dbReference>
<keyword evidence="2" id="KW-1185">Reference proteome</keyword>
<organism evidence="1 2">
    <name type="scientific">Caenispirillum bisanense</name>
    <dbReference type="NCBI Taxonomy" id="414052"/>
    <lineage>
        <taxon>Bacteria</taxon>
        <taxon>Pseudomonadati</taxon>
        <taxon>Pseudomonadota</taxon>
        <taxon>Alphaproteobacteria</taxon>
        <taxon>Rhodospirillales</taxon>
        <taxon>Novispirillaceae</taxon>
        <taxon>Caenispirillum</taxon>
    </lineage>
</organism>
<gene>
    <name evidence="1" type="ORF">SAMN05421508_106204</name>
</gene>
<reference evidence="1 2" key="1">
    <citation type="submission" date="2017-09" db="EMBL/GenBank/DDBJ databases">
        <authorList>
            <person name="Ehlers B."/>
            <person name="Leendertz F.H."/>
        </authorList>
    </citation>
    <scope>NUCLEOTIDE SEQUENCE [LARGE SCALE GENOMIC DNA]</scope>
    <source>
        <strain evidence="1 2">USBA 140</strain>
    </source>
</reference>
<sequence length="583" mass="59873">MSNISDFLRSTASGDVIRTFTSGIHGDVKAGDVLAANRLSGVVAAVPPIQDIGETPTGARVLPSAATVAATSMPYYGMLSTGERVFTNGSLSSTGRILVVDPTGAVVASETIGGGTGYGHIVVDGDEIVVIVHNGSTACLVKVFDRNLTVLRSSVVTTGTNTSPMSASESSQIVPCADVYVIIWHNSSANTTQWASINKTTLALVQSPTTFLSGAPSSHNWTIGVRVDAGWLYALSYQISSTSYVAGVFVNYTTGTPYISAGASNCYFSGNVGTTEGPPVGGTVKRALIKRNGTAALFLGSTGTSNISQVAVAGDAVAPTLTMSTAGHNSNAGLFHEDANYVYCVVAVSGSMYVYTYSKANNSNPSQSNLGSTVYIANPALGVASGNEILVMDAQTTATIAASFKFTMGGNGTATLSSPLLSGNVQFPRALFLQGRTAIVVYGRGWLGSSTAALRYLTISLDTMSETSSVELLTGNNDSNTVFPSEGTNWIGSSLVFGGPIAATVYTPKHPSTSVTTPFRFRPGGIAAVGVAKTDSVGGAADVQLAGWADLNSKYAGYFGSLDHTSAGGNKVSVFGRNAKIGE</sequence>
<protein>
    <submittedName>
        <fullName evidence="1">Uncharacterized protein</fullName>
    </submittedName>
</protein>
<evidence type="ECO:0000313" key="1">
    <source>
        <dbReference type="EMBL" id="SOD97007.1"/>
    </source>
</evidence>
<evidence type="ECO:0000313" key="2">
    <source>
        <dbReference type="Proteomes" id="UP000219621"/>
    </source>
</evidence>
<dbReference type="AlphaFoldDB" id="A0A286GN98"/>
<name>A0A286GN98_9PROT</name>